<proteinExistence type="predicted"/>
<keyword evidence="4" id="KW-1185">Reference proteome</keyword>
<evidence type="ECO:0000256" key="1">
    <source>
        <dbReference type="SAM" id="MobiDB-lite"/>
    </source>
</evidence>
<feature type="chain" id="PRO_5046104300" evidence="2">
    <location>
        <begin position="17"/>
        <end position="91"/>
    </location>
</feature>
<feature type="region of interest" description="Disordered" evidence="1">
    <location>
        <begin position="67"/>
        <end position="91"/>
    </location>
</feature>
<feature type="non-terminal residue" evidence="3">
    <location>
        <position position="91"/>
    </location>
</feature>
<gene>
    <name evidence="3" type="ORF">P7K49_021236</name>
</gene>
<comment type="caution">
    <text evidence="3">The sequence shown here is derived from an EMBL/GenBank/DDBJ whole genome shotgun (WGS) entry which is preliminary data.</text>
</comment>
<protein>
    <submittedName>
        <fullName evidence="3">Uncharacterized protein</fullName>
    </submittedName>
</protein>
<dbReference type="Proteomes" id="UP001266305">
    <property type="component" value="Unassembled WGS sequence"/>
</dbReference>
<accession>A0ABQ9US40</accession>
<evidence type="ECO:0000313" key="3">
    <source>
        <dbReference type="EMBL" id="KAK2099888.1"/>
    </source>
</evidence>
<sequence length="91" mass="9835">MLGRVAAWSWARLLLGREGSCAQAGGSARRWPRRPCPMTDRASPPPGRGRAPLAGSWTQRRFMGLSGEQVPPQAAISRPPPRLEACMGGRD</sequence>
<keyword evidence="2" id="KW-0732">Signal</keyword>
<reference evidence="3 4" key="1">
    <citation type="submission" date="2023-05" db="EMBL/GenBank/DDBJ databases">
        <title>B98-5 Cell Line De Novo Hybrid Assembly: An Optical Mapping Approach.</title>
        <authorList>
            <person name="Kananen K."/>
            <person name="Auerbach J.A."/>
            <person name="Kautto E."/>
            <person name="Blachly J.S."/>
        </authorList>
    </citation>
    <scope>NUCLEOTIDE SEQUENCE [LARGE SCALE GENOMIC DNA]</scope>
    <source>
        <strain evidence="3">B95-8</strain>
        <tissue evidence="3">Cell line</tissue>
    </source>
</reference>
<feature type="signal peptide" evidence="2">
    <location>
        <begin position="1"/>
        <end position="16"/>
    </location>
</feature>
<name>A0ABQ9US40_SAGOE</name>
<feature type="region of interest" description="Disordered" evidence="1">
    <location>
        <begin position="23"/>
        <end position="54"/>
    </location>
</feature>
<organism evidence="3 4">
    <name type="scientific">Saguinus oedipus</name>
    <name type="common">Cotton-top tamarin</name>
    <name type="synonym">Oedipomidas oedipus</name>
    <dbReference type="NCBI Taxonomy" id="9490"/>
    <lineage>
        <taxon>Eukaryota</taxon>
        <taxon>Metazoa</taxon>
        <taxon>Chordata</taxon>
        <taxon>Craniata</taxon>
        <taxon>Vertebrata</taxon>
        <taxon>Euteleostomi</taxon>
        <taxon>Mammalia</taxon>
        <taxon>Eutheria</taxon>
        <taxon>Euarchontoglires</taxon>
        <taxon>Primates</taxon>
        <taxon>Haplorrhini</taxon>
        <taxon>Platyrrhini</taxon>
        <taxon>Cebidae</taxon>
        <taxon>Callitrichinae</taxon>
        <taxon>Saguinus</taxon>
    </lineage>
</organism>
<dbReference type="EMBL" id="JASSZA010000010">
    <property type="protein sequence ID" value="KAK2099888.1"/>
    <property type="molecule type" value="Genomic_DNA"/>
</dbReference>
<evidence type="ECO:0000313" key="4">
    <source>
        <dbReference type="Proteomes" id="UP001266305"/>
    </source>
</evidence>
<evidence type="ECO:0000256" key="2">
    <source>
        <dbReference type="SAM" id="SignalP"/>
    </source>
</evidence>